<evidence type="ECO:0000313" key="1">
    <source>
        <dbReference type="EMBL" id="KAB7504618.1"/>
    </source>
</evidence>
<reference evidence="1 2" key="1">
    <citation type="journal article" date="2019" name="PLoS Biol.">
        <title>Sex chromosomes control vertical transmission of feminizing Wolbachia symbionts in an isopod.</title>
        <authorList>
            <person name="Becking T."/>
            <person name="Chebbi M.A."/>
            <person name="Giraud I."/>
            <person name="Moumen B."/>
            <person name="Laverre T."/>
            <person name="Caubet Y."/>
            <person name="Peccoud J."/>
            <person name="Gilbert C."/>
            <person name="Cordaux R."/>
        </authorList>
    </citation>
    <scope>NUCLEOTIDE SEQUENCE [LARGE SCALE GENOMIC DNA]</scope>
    <source>
        <strain evidence="1">ANa2</strain>
        <tissue evidence="1">Whole body excluding digestive tract and cuticle</tissue>
    </source>
</reference>
<dbReference type="Gene3D" id="3.10.100.10">
    <property type="entry name" value="Mannose-Binding Protein A, subunit A"/>
    <property type="match status" value="1"/>
</dbReference>
<dbReference type="InterPro" id="IPR016186">
    <property type="entry name" value="C-type_lectin-like/link_sf"/>
</dbReference>
<keyword evidence="2" id="KW-1185">Reference proteome</keyword>
<evidence type="ECO:0000313" key="2">
    <source>
        <dbReference type="Proteomes" id="UP000326759"/>
    </source>
</evidence>
<dbReference type="InterPro" id="IPR016187">
    <property type="entry name" value="CTDL_fold"/>
</dbReference>
<gene>
    <name evidence="1" type="ORF">Anas_06954</name>
</gene>
<name>A0A5N5TEW0_9CRUS</name>
<organism evidence="1 2">
    <name type="scientific">Armadillidium nasatum</name>
    <dbReference type="NCBI Taxonomy" id="96803"/>
    <lineage>
        <taxon>Eukaryota</taxon>
        <taxon>Metazoa</taxon>
        <taxon>Ecdysozoa</taxon>
        <taxon>Arthropoda</taxon>
        <taxon>Crustacea</taxon>
        <taxon>Multicrustacea</taxon>
        <taxon>Malacostraca</taxon>
        <taxon>Eumalacostraca</taxon>
        <taxon>Peracarida</taxon>
        <taxon>Isopoda</taxon>
        <taxon>Oniscidea</taxon>
        <taxon>Crinocheta</taxon>
        <taxon>Armadillidiidae</taxon>
        <taxon>Armadillidium</taxon>
    </lineage>
</organism>
<dbReference type="Proteomes" id="UP000326759">
    <property type="component" value="Unassembled WGS sequence"/>
</dbReference>
<dbReference type="EMBL" id="SEYY01002745">
    <property type="protein sequence ID" value="KAB7504618.1"/>
    <property type="molecule type" value="Genomic_DNA"/>
</dbReference>
<feature type="non-terminal residue" evidence="1">
    <location>
        <position position="1"/>
    </location>
</feature>
<dbReference type="AlphaFoldDB" id="A0A5N5TEW0"/>
<dbReference type="SUPFAM" id="SSF56436">
    <property type="entry name" value="C-type lectin-like"/>
    <property type="match status" value="1"/>
</dbReference>
<proteinExistence type="predicted"/>
<evidence type="ECO:0008006" key="3">
    <source>
        <dbReference type="Google" id="ProtNLM"/>
    </source>
</evidence>
<dbReference type="CDD" id="cd00037">
    <property type="entry name" value="CLECT"/>
    <property type="match status" value="1"/>
</dbReference>
<sequence length="165" mass="18433">IDSSARQKKSPFGFLIYARTPTNKDQCDKFGGVLVLDECFEFVSGEMNFGDAQTECSKRGGHIWIPRLDSPLLFNILFRVIPEAAAATKETLWVGIKTDSGSIPYDIFGKDVSEKFLIKLRPLSANKCISFNFEKGAFYPMDRSCTETLQFLCEYSLGTGGNTEE</sequence>
<protein>
    <recommendedName>
        <fullName evidence="3">C-type lectin domain-containing protein</fullName>
    </recommendedName>
</protein>
<accession>A0A5N5TEW0</accession>
<comment type="caution">
    <text evidence="1">The sequence shown here is derived from an EMBL/GenBank/DDBJ whole genome shotgun (WGS) entry which is preliminary data.</text>
</comment>